<keyword evidence="17" id="KW-1185">Reference proteome</keyword>
<keyword evidence="4 12" id="KW-0812">Transmembrane</keyword>
<dbReference type="InterPro" id="IPR049883">
    <property type="entry name" value="NOTCH1_EGF-like"/>
</dbReference>
<dbReference type="PANTHER" id="PTHR14789">
    <property type="entry name" value="CHONDROLECTIN VARIANT CHODLFDELTAE"/>
    <property type="match status" value="1"/>
</dbReference>
<evidence type="ECO:0000256" key="13">
    <source>
        <dbReference type="SAM" id="SignalP"/>
    </source>
</evidence>
<dbReference type="Pfam" id="PF00059">
    <property type="entry name" value="Lectin_C"/>
    <property type="match status" value="1"/>
</dbReference>
<sequence>MKYYRQVLLCVILIDLHVGHTMRWACSEDLKKCTTIQRIPGTFTTAQDECIAKGGNLIQVRSKYSNETVAALVNKTSGNFWIGGLREGKCPTFSTNVQGDSQVTLKTGHEKVFCSPKCISVSSSGTWFERPCNESIDGFLCDNVRWDSWPLDMTSKVVILGKKDCSLSPCEKNCDVVRSGYMCSCWKHFRPSRKNPRLCEFYCTTPTCLPMCYHSTACDCPDGFVKDEGNCTDIDECKSNHNCAKTCVNTIGSYTCSCDGGFVLVNGSECVLRISMSPNQINESSQFSPVSTATSGEYVGLTVFAVVALVLLVVLIYYLRKRKNETQSDGIVNYTDA</sequence>
<dbReference type="FunFam" id="2.10.25.10:FF:000038">
    <property type="entry name" value="Fibrillin 2"/>
    <property type="match status" value="1"/>
</dbReference>
<keyword evidence="10 11" id="KW-1015">Disulfide bond</keyword>
<dbReference type="InterPro" id="IPR016186">
    <property type="entry name" value="C-type_lectin-like/link_sf"/>
</dbReference>
<dbReference type="PROSITE" id="PS00010">
    <property type="entry name" value="ASX_HYDROXYL"/>
    <property type="match status" value="1"/>
</dbReference>
<dbReference type="OMA" id="PLRGYEW"/>
<evidence type="ECO:0000313" key="16">
    <source>
        <dbReference type="Ensembl" id="ENSEEEP00000047815.2"/>
    </source>
</evidence>
<reference evidence="16" key="4">
    <citation type="submission" date="2025-08" db="UniProtKB">
        <authorList>
            <consortium name="Ensembl"/>
        </authorList>
    </citation>
    <scope>IDENTIFICATION</scope>
</reference>
<evidence type="ECO:0000256" key="4">
    <source>
        <dbReference type="ARBA" id="ARBA00022692"/>
    </source>
</evidence>
<dbReference type="SMART" id="SM00179">
    <property type="entry name" value="EGF_CA"/>
    <property type="match status" value="1"/>
</dbReference>
<organism evidence="16 17">
    <name type="scientific">Electrophorus electricus</name>
    <name type="common">Electric eel</name>
    <name type="synonym">Gymnotus electricus</name>
    <dbReference type="NCBI Taxonomy" id="8005"/>
    <lineage>
        <taxon>Eukaryota</taxon>
        <taxon>Metazoa</taxon>
        <taxon>Chordata</taxon>
        <taxon>Craniata</taxon>
        <taxon>Vertebrata</taxon>
        <taxon>Euteleostomi</taxon>
        <taxon>Actinopterygii</taxon>
        <taxon>Neopterygii</taxon>
        <taxon>Teleostei</taxon>
        <taxon>Ostariophysi</taxon>
        <taxon>Gymnotiformes</taxon>
        <taxon>Gymnotoidei</taxon>
        <taxon>Gymnotidae</taxon>
        <taxon>Electrophorus</taxon>
    </lineage>
</organism>
<keyword evidence="8 12" id="KW-1133">Transmembrane helix</keyword>
<evidence type="ECO:0000313" key="17">
    <source>
        <dbReference type="Proteomes" id="UP000314983"/>
    </source>
</evidence>
<reference evidence="16" key="5">
    <citation type="submission" date="2025-09" db="UniProtKB">
        <authorList>
            <consortium name="Ensembl"/>
        </authorList>
    </citation>
    <scope>IDENTIFICATION</scope>
</reference>
<dbReference type="InterPro" id="IPR051505">
    <property type="entry name" value="C-type_lectin_domain"/>
</dbReference>
<dbReference type="Proteomes" id="UP000314983">
    <property type="component" value="Chromosome 13"/>
</dbReference>
<keyword evidence="9 12" id="KW-0472">Membrane</keyword>
<evidence type="ECO:0000256" key="2">
    <source>
        <dbReference type="ARBA" id="ARBA00022536"/>
    </source>
</evidence>
<feature type="disulfide bond" evidence="11">
    <location>
        <begin position="237"/>
        <end position="247"/>
    </location>
</feature>
<dbReference type="Ensembl" id="ENSEEET00000048341.2">
    <property type="protein sequence ID" value="ENSEEEP00000047815.2"/>
    <property type="gene ID" value="ENSEEEG00000022507.2"/>
</dbReference>
<dbReference type="Gene3D" id="2.10.25.10">
    <property type="entry name" value="Laminin"/>
    <property type="match status" value="2"/>
</dbReference>
<feature type="domain" description="C-type lectin" evidence="15">
    <location>
        <begin position="32"/>
        <end position="134"/>
    </location>
</feature>
<reference evidence="17" key="1">
    <citation type="journal article" date="2014" name="Science">
        <title>Nonhuman genetics. Genomic basis for the convergent evolution of electric organs.</title>
        <authorList>
            <person name="Gallant J.R."/>
            <person name="Traeger L.L."/>
            <person name="Volkening J.D."/>
            <person name="Moffett H."/>
            <person name="Chen P.H."/>
            <person name="Novina C.D."/>
            <person name="Phillips G.N.Jr."/>
            <person name="Anand R."/>
            <person name="Wells G.B."/>
            <person name="Pinch M."/>
            <person name="Guth R."/>
            <person name="Unguez G.A."/>
            <person name="Albert J.S."/>
            <person name="Zakon H.H."/>
            <person name="Samanta M.P."/>
            <person name="Sussman M.R."/>
        </authorList>
    </citation>
    <scope>NUCLEOTIDE SEQUENCE [LARGE SCALE GENOMIC DNA]</scope>
</reference>
<reference evidence="16" key="3">
    <citation type="submission" date="2020-05" db="EMBL/GenBank/DDBJ databases">
        <title>Electrophorus electricus (electric eel) genome, fEleEle1, primary haplotype.</title>
        <authorList>
            <person name="Myers G."/>
            <person name="Meyer A."/>
            <person name="Fedrigo O."/>
            <person name="Formenti G."/>
            <person name="Rhie A."/>
            <person name="Tracey A."/>
            <person name="Sims Y."/>
            <person name="Jarvis E.D."/>
        </authorList>
    </citation>
    <scope>NUCLEOTIDE SEQUENCE [LARGE SCALE GENOMIC DNA]</scope>
</reference>
<accession>A0A4W4HCT3</accession>
<dbReference type="Pfam" id="PF07645">
    <property type="entry name" value="EGF_CA"/>
    <property type="match status" value="1"/>
</dbReference>
<dbReference type="SMART" id="SM00181">
    <property type="entry name" value="EGF"/>
    <property type="match status" value="3"/>
</dbReference>
<dbReference type="InterPro" id="IPR018097">
    <property type="entry name" value="EGF_Ca-bd_CS"/>
</dbReference>
<dbReference type="PROSITE" id="PS50026">
    <property type="entry name" value="EGF_3"/>
    <property type="match status" value="1"/>
</dbReference>
<evidence type="ECO:0000256" key="10">
    <source>
        <dbReference type="ARBA" id="ARBA00023157"/>
    </source>
</evidence>
<dbReference type="GO" id="GO:0016020">
    <property type="term" value="C:membrane"/>
    <property type="evidence" value="ECO:0007669"/>
    <property type="project" value="UniProtKB-SubCell"/>
</dbReference>
<dbReference type="GeneTree" id="ENSGT00940000174492"/>
<dbReference type="GO" id="GO:0005509">
    <property type="term" value="F:calcium ion binding"/>
    <property type="evidence" value="ECO:0007669"/>
    <property type="project" value="InterPro"/>
</dbReference>
<evidence type="ECO:0000256" key="12">
    <source>
        <dbReference type="SAM" id="Phobius"/>
    </source>
</evidence>
<evidence type="ECO:0008006" key="18">
    <source>
        <dbReference type="Google" id="ProtNLM"/>
    </source>
</evidence>
<dbReference type="GO" id="GO:0030246">
    <property type="term" value="F:carbohydrate binding"/>
    <property type="evidence" value="ECO:0007669"/>
    <property type="project" value="UniProtKB-KW"/>
</dbReference>
<evidence type="ECO:0000256" key="6">
    <source>
        <dbReference type="ARBA" id="ARBA00022734"/>
    </source>
</evidence>
<evidence type="ECO:0000259" key="14">
    <source>
        <dbReference type="PROSITE" id="PS50026"/>
    </source>
</evidence>
<dbReference type="PANTHER" id="PTHR14789:SF9">
    <property type="entry name" value="THROMBOMODULIN"/>
    <property type="match status" value="1"/>
</dbReference>
<feature type="domain" description="EGF-like" evidence="14">
    <location>
        <begin position="233"/>
        <end position="268"/>
    </location>
</feature>
<dbReference type="InterPro" id="IPR001881">
    <property type="entry name" value="EGF-like_Ca-bd_dom"/>
</dbReference>
<dbReference type="GO" id="GO:0030855">
    <property type="term" value="P:epithelial cell differentiation"/>
    <property type="evidence" value="ECO:0007669"/>
    <property type="project" value="UniProtKB-ARBA"/>
</dbReference>
<reference evidence="17" key="2">
    <citation type="journal article" date="2017" name="Sci. Adv.">
        <title>A tail of two voltages: Proteomic comparison of the three electric organs of the electric eel.</title>
        <authorList>
            <person name="Traeger L.L."/>
            <person name="Sabat G."/>
            <person name="Barrett-Wilt G.A."/>
            <person name="Wells G.B."/>
            <person name="Sussman M.R."/>
        </authorList>
    </citation>
    <scope>NUCLEOTIDE SEQUENCE [LARGE SCALE GENOMIC DNA]</scope>
</reference>
<dbReference type="SUPFAM" id="SSF57196">
    <property type="entry name" value="EGF/Laminin"/>
    <property type="match status" value="1"/>
</dbReference>
<dbReference type="InterPro" id="IPR016187">
    <property type="entry name" value="CTDL_fold"/>
</dbReference>
<evidence type="ECO:0000256" key="8">
    <source>
        <dbReference type="ARBA" id="ARBA00022989"/>
    </source>
</evidence>
<evidence type="ECO:0000256" key="3">
    <source>
        <dbReference type="ARBA" id="ARBA00022553"/>
    </source>
</evidence>
<feature type="signal peptide" evidence="13">
    <location>
        <begin position="1"/>
        <end position="21"/>
    </location>
</feature>
<feature type="chain" id="PRO_5044239563" description="Thrombomodulin" evidence="13">
    <location>
        <begin position="22"/>
        <end position="337"/>
    </location>
</feature>
<dbReference type="STRING" id="8005.ENSEEEP00000047815"/>
<proteinExistence type="predicted"/>
<dbReference type="PROSITE" id="PS01187">
    <property type="entry name" value="EGF_CA"/>
    <property type="match status" value="1"/>
</dbReference>
<keyword evidence="2 11" id="KW-0245">EGF-like domain</keyword>
<protein>
    <recommendedName>
        <fullName evidence="18">Thrombomodulin</fullName>
    </recommendedName>
</protein>
<name>A0A4W4HCT3_ELEEL</name>
<gene>
    <name evidence="16" type="primary">FST</name>
</gene>
<keyword evidence="6" id="KW-0430">Lectin</keyword>
<dbReference type="SUPFAM" id="SSF56436">
    <property type="entry name" value="C-type lectin-like"/>
    <property type="match status" value="1"/>
</dbReference>
<comment type="caution">
    <text evidence="11">Lacks conserved residue(s) required for the propagation of feature annotation.</text>
</comment>
<evidence type="ECO:0000256" key="9">
    <source>
        <dbReference type="ARBA" id="ARBA00023136"/>
    </source>
</evidence>
<evidence type="ECO:0000259" key="15">
    <source>
        <dbReference type="PROSITE" id="PS50041"/>
    </source>
</evidence>
<keyword evidence="7" id="KW-0677">Repeat</keyword>
<dbReference type="InterPro" id="IPR000152">
    <property type="entry name" value="EGF-type_Asp/Asn_hydroxyl_site"/>
</dbReference>
<keyword evidence="3" id="KW-0597">Phosphoprotein</keyword>
<dbReference type="PROSITE" id="PS50041">
    <property type="entry name" value="C_TYPE_LECTIN_2"/>
    <property type="match status" value="1"/>
</dbReference>
<dbReference type="CDD" id="cd00054">
    <property type="entry name" value="EGF_CA"/>
    <property type="match status" value="1"/>
</dbReference>
<dbReference type="AlphaFoldDB" id="A0A4W4HCT3"/>
<feature type="transmembrane region" description="Helical" evidence="12">
    <location>
        <begin position="298"/>
        <end position="319"/>
    </location>
</feature>
<dbReference type="InterPro" id="IPR001304">
    <property type="entry name" value="C-type_lectin-like"/>
</dbReference>
<comment type="subcellular location">
    <subcellularLocation>
        <location evidence="1">Membrane</location>
        <topology evidence="1">Single-pass type I membrane protein</topology>
    </subcellularLocation>
</comment>
<dbReference type="InterPro" id="IPR000742">
    <property type="entry name" value="EGF"/>
</dbReference>
<dbReference type="Gene3D" id="3.10.100.10">
    <property type="entry name" value="Mannose-Binding Protein A, subunit A"/>
    <property type="match status" value="1"/>
</dbReference>
<evidence type="ECO:0000256" key="1">
    <source>
        <dbReference type="ARBA" id="ARBA00004479"/>
    </source>
</evidence>
<keyword evidence="5 13" id="KW-0732">Signal</keyword>
<evidence type="ECO:0000256" key="5">
    <source>
        <dbReference type="ARBA" id="ARBA00022729"/>
    </source>
</evidence>
<dbReference type="SMART" id="SM00034">
    <property type="entry name" value="CLECT"/>
    <property type="match status" value="1"/>
</dbReference>
<evidence type="ECO:0000256" key="7">
    <source>
        <dbReference type="ARBA" id="ARBA00022737"/>
    </source>
</evidence>
<evidence type="ECO:0000256" key="11">
    <source>
        <dbReference type="PROSITE-ProRule" id="PRU00076"/>
    </source>
</evidence>